<feature type="region of interest" description="Disordered" evidence="1">
    <location>
        <begin position="53"/>
        <end position="109"/>
    </location>
</feature>
<protein>
    <submittedName>
        <fullName evidence="3">Uncharacterized protein</fullName>
    </submittedName>
</protein>
<keyword evidence="4" id="KW-1185">Reference proteome</keyword>
<evidence type="ECO:0000313" key="4">
    <source>
        <dbReference type="Proteomes" id="UP000225706"/>
    </source>
</evidence>
<evidence type="ECO:0000256" key="1">
    <source>
        <dbReference type="SAM" id="MobiDB-lite"/>
    </source>
</evidence>
<evidence type="ECO:0000256" key="2">
    <source>
        <dbReference type="SAM" id="SignalP"/>
    </source>
</evidence>
<proteinExistence type="predicted"/>
<feature type="compositionally biased region" description="Basic and acidic residues" evidence="1">
    <location>
        <begin position="93"/>
        <end position="109"/>
    </location>
</feature>
<accession>A0A2B4SD30</accession>
<evidence type="ECO:0000313" key="3">
    <source>
        <dbReference type="EMBL" id="PFX26488.1"/>
    </source>
</evidence>
<dbReference type="EMBL" id="LSMT01000125">
    <property type="protein sequence ID" value="PFX26488.1"/>
    <property type="molecule type" value="Genomic_DNA"/>
</dbReference>
<feature type="region of interest" description="Disordered" evidence="1">
    <location>
        <begin position="175"/>
        <end position="194"/>
    </location>
</feature>
<feature type="compositionally biased region" description="Polar residues" evidence="1">
    <location>
        <begin position="53"/>
        <end position="65"/>
    </location>
</feature>
<name>A0A2B4SD30_STYPI</name>
<feature type="chain" id="PRO_5012134564" evidence="2">
    <location>
        <begin position="22"/>
        <end position="451"/>
    </location>
</feature>
<organism evidence="3 4">
    <name type="scientific">Stylophora pistillata</name>
    <name type="common">Smooth cauliflower coral</name>
    <dbReference type="NCBI Taxonomy" id="50429"/>
    <lineage>
        <taxon>Eukaryota</taxon>
        <taxon>Metazoa</taxon>
        <taxon>Cnidaria</taxon>
        <taxon>Anthozoa</taxon>
        <taxon>Hexacorallia</taxon>
        <taxon>Scleractinia</taxon>
        <taxon>Astrocoeniina</taxon>
        <taxon>Pocilloporidae</taxon>
        <taxon>Stylophora</taxon>
    </lineage>
</organism>
<keyword evidence="2" id="KW-0732">Signal</keyword>
<gene>
    <name evidence="3" type="ORF">AWC38_SpisGene8859</name>
</gene>
<reference evidence="4" key="1">
    <citation type="journal article" date="2017" name="bioRxiv">
        <title>Comparative analysis of the genomes of Stylophora pistillata and Acropora digitifera provides evidence for extensive differences between species of corals.</title>
        <authorList>
            <person name="Voolstra C.R."/>
            <person name="Li Y."/>
            <person name="Liew Y.J."/>
            <person name="Baumgarten S."/>
            <person name="Zoccola D."/>
            <person name="Flot J.-F."/>
            <person name="Tambutte S."/>
            <person name="Allemand D."/>
            <person name="Aranda M."/>
        </authorList>
    </citation>
    <scope>NUCLEOTIDE SEQUENCE [LARGE SCALE GENOMIC DNA]</scope>
</reference>
<feature type="compositionally biased region" description="Basic and acidic residues" evidence="1">
    <location>
        <begin position="211"/>
        <end position="231"/>
    </location>
</feature>
<dbReference type="AlphaFoldDB" id="A0A2B4SD30"/>
<feature type="signal peptide" evidence="2">
    <location>
        <begin position="1"/>
        <end position="21"/>
    </location>
</feature>
<feature type="region of interest" description="Disordered" evidence="1">
    <location>
        <begin position="204"/>
        <end position="285"/>
    </location>
</feature>
<dbReference type="Proteomes" id="UP000225706">
    <property type="component" value="Unassembled WGS sequence"/>
</dbReference>
<comment type="caution">
    <text evidence="3">The sequence shown here is derived from an EMBL/GenBank/DDBJ whole genome shotgun (WGS) entry which is preliminary data.</text>
</comment>
<sequence length="451" mass="50862">MTVQLCLFDCLILEFLELVMAAAPSFPTYKWWETDDKTKRLYTELLAEKLSSPRKSGSTNLSRKPSNGKDTKSQLTSSPKHDIPKVNFSCGERNSRKSKEEKGEREDKSGKYTFETITIDTLAKYEYIKSPRKRAASTVPVSFFESTEKPDSKEVIKAATSGYKDNKEVIEKLLPTSKESKEDKPTQFSNGQFLISQKFASTKNELQGLKNESDEKDASKNGPLMKKDKPSQAKLVEIPEYTSSESSESSADETVLLGASNAKKTVTPLKSKEPQDNKKTGEVDKPLKIEELSTKFQFLSEEVAQLEFKMFEFSDDIKKLKQAMGFKDTKPENYEKEKTSTKQPTVVKTNEFGITRSKSFTHADKFNSKALLMKQNASPSKMLAAKTGGLLSEKLPLEGTSKEDAMAELKKNGALTEIINKIKEQEFSEDEIQEILRCAKDKYVNKPQWKN</sequence>
<dbReference type="OrthoDB" id="5977649at2759"/>
<feature type="compositionally biased region" description="Basic and acidic residues" evidence="1">
    <location>
        <begin position="270"/>
        <end position="285"/>
    </location>
</feature>